<dbReference type="RefSeq" id="WP_122129307.1">
    <property type="nucleotide sequence ID" value="NZ_CP033228.1"/>
</dbReference>
<evidence type="ECO:0000313" key="2">
    <source>
        <dbReference type="EMBL" id="AYO76067.1"/>
    </source>
</evidence>
<accession>A0A3G2ULM6</accession>
<geneLocation type="plasmid" evidence="3">
    <name>pf2</name>
</geneLocation>
<keyword evidence="1" id="KW-0732">Signal</keyword>
<dbReference type="NCBIfam" id="NF010297">
    <property type="entry name" value="PRK13737.1"/>
    <property type="match status" value="1"/>
</dbReference>
<feature type="signal peptide" evidence="1">
    <location>
        <begin position="1"/>
        <end position="27"/>
    </location>
</feature>
<proteinExistence type="predicted"/>
<dbReference type="Pfam" id="PF06834">
    <property type="entry name" value="TraU"/>
    <property type="match status" value="1"/>
</dbReference>
<feature type="chain" id="PRO_5018199002" evidence="1">
    <location>
        <begin position="28"/>
        <end position="342"/>
    </location>
</feature>
<evidence type="ECO:0000313" key="3">
    <source>
        <dbReference type="Proteomes" id="UP000280708"/>
    </source>
</evidence>
<name>A0A3G2ULM6_SPHYA</name>
<dbReference type="AlphaFoldDB" id="A0A3G2ULM6"/>
<reference evidence="2 3" key="1">
    <citation type="submission" date="2018-10" db="EMBL/GenBank/DDBJ databases">
        <title>Characterization and genome analysis of a novel bacterium Sphingobium yanoikuyae SJTF8 capable of degrading PAHs.</title>
        <authorList>
            <person name="Yin C."/>
            <person name="Xiong W."/>
            <person name="Liang R."/>
        </authorList>
    </citation>
    <scope>NUCLEOTIDE SEQUENCE [LARGE SCALE GENOMIC DNA]</scope>
    <source>
        <strain evidence="2 3">SJTF8</strain>
        <plasmid evidence="3">pf2</plasmid>
    </source>
</reference>
<keyword evidence="2" id="KW-0614">Plasmid</keyword>
<dbReference type="InterPro" id="IPR009649">
    <property type="entry name" value="TraU"/>
</dbReference>
<sequence>MTRLGRKFAALLAALALAFAVSAPARADTATCHGKFINPITDVCWSCLFPLSIGGLSIWKGSRPDPKNPSFPLCACGSPIPRIGISVGFWEPVRLVDVTNKAWCFPNLGGIRLNPGFAIGNGHVQGRSQIGGKAQNSSQWQSHYYVYPLLYWMEILTDFLCFEQTTFDVAYVTEIDPLWQDSALTSIINPEVALFSNPIATAACAADCVAATAKLPIDQMFWCAGCNGGMYPLNGHVAAHVTPIQASRLVAERMLYKMHREALAWGTMGSKALCHKYLMPVMRKQQYRLQMTNPISTVKGRYACAPIGATTIIPQTGKGYPVKGEDFGYLVWRKRNCCMRAP</sequence>
<dbReference type="Proteomes" id="UP000280708">
    <property type="component" value="Plasmid pF2"/>
</dbReference>
<evidence type="ECO:0000256" key="1">
    <source>
        <dbReference type="SAM" id="SignalP"/>
    </source>
</evidence>
<dbReference type="EMBL" id="CP033228">
    <property type="protein sequence ID" value="AYO76067.1"/>
    <property type="molecule type" value="Genomic_DNA"/>
</dbReference>
<organism evidence="2 3">
    <name type="scientific">Sphingobium yanoikuyae</name>
    <name type="common">Sphingomonas yanoikuyae</name>
    <dbReference type="NCBI Taxonomy" id="13690"/>
    <lineage>
        <taxon>Bacteria</taxon>
        <taxon>Pseudomonadati</taxon>
        <taxon>Pseudomonadota</taxon>
        <taxon>Alphaproteobacteria</taxon>
        <taxon>Sphingomonadales</taxon>
        <taxon>Sphingomonadaceae</taxon>
        <taxon>Sphingobium</taxon>
    </lineage>
</organism>
<gene>
    <name evidence="2" type="ORF">EBF16_03515</name>
</gene>
<protein>
    <submittedName>
        <fullName evidence="2">Conjugal transfer protein</fullName>
    </submittedName>
</protein>